<dbReference type="Proteomes" id="UP000286746">
    <property type="component" value="Unassembled WGS sequence"/>
</dbReference>
<name>A0A401W334_STREY</name>
<accession>A0A401W334</accession>
<organism evidence="2 3">
    <name type="scientific">Streptomyces paromomycinus</name>
    <name type="common">Streptomyces rimosus subsp. paromomycinus</name>
    <dbReference type="NCBI Taxonomy" id="92743"/>
    <lineage>
        <taxon>Bacteria</taxon>
        <taxon>Bacillati</taxon>
        <taxon>Actinomycetota</taxon>
        <taxon>Actinomycetes</taxon>
        <taxon>Kitasatosporales</taxon>
        <taxon>Streptomycetaceae</taxon>
        <taxon>Streptomyces</taxon>
    </lineage>
</organism>
<dbReference type="EMBL" id="BHZD01000001">
    <property type="protein sequence ID" value="GCD43743.1"/>
    <property type="molecule type" value="Genomic_DNA"/>
</dbReference>
<evidence type="ECO:0000259" key="1">
    <source>
        <dbReference type="Pfam" id="PF25232"/>
    </source>
</evidence>
<protein>
    <recommendedName>
        <fullName evidence="1">DUF7848 domain-containing protein</fullName>
    </recommendedName>
</protein>
<gene>
    <name evidence="2" type="ORF">GKJPGBOP_03425</name>
</gene>
<dbReference type="InterPro" id="IPR057170">
    <property type="entry name" value="DUF7848"/>
</dbReference>
<keyword evidence="3" id="KW-1185">Reference proteome</keyword>
<sequence>MRSTYRFTEWTLSAVPGAEIRYYGKCLECFAQSTDTEASDDAQLWCLKHAGLSRCTRYEVVAFQYFDAHPADSPSTAQPN</sequence>
<feature type="domain" description="DUF7848" evidence="1">
    <location>
        <begin position="2"/>
        <end position="71"/>
    </location>
</feature>
<reference evidence="2 3" key="1">
    <citation type="submission" date="2018-11" db="EMBL/GenBank/DDBJ databases">
        <title>Whole genome sequence of Streptomyces paromomycinus NBRC 15454(T).</title>
        <authorList>
            <person name="Komaki H."/>
            <person name="Tamura T."/>
        </authorList>
    </citation>
    <scope>NUCLEOTIDE SEQUENCE [LARGE SCALE GENOMIC DNA]</scope>
    <source>
        <strain evidence="2 3">NBRC 15454</strain>
    </source>
</reference>
<proteinExistence type="predicted"/>
<dbReference type="AlphaFoldDB" id="A0A401W334"/>
<dbReference type="Pfam" id="PF25232">
    <property type="entry name" value="DUF7848"/>
    <property type="match status" value="1"/>
</dbReference>
<dbReference type="RefSeq" id="WP_125054789.1">
    <property type="nucleotide sequence ID" value="NZ_BHZD01000001.1"/>
</dbReference>
<comment type="caution">
    <text evidence="2">The sequence shown here is derived from an EMBL/GenBank/DDBJ whole genome shotgun (WGS) entry which is preliminary data.</text>
</comment>
<evidence type="ECO:0000313" key="2">
    <source>
        <dbReference type="EMBL" id="GCD43743.1"/>
    </source>
</evidence>
<evidence type="ECO:0000313" key="3">
    <source>
        <dbReference type="Proteomes" id="UP000286746"/>
    </source>
</evidence>